<keyword evidence="11" id="KW-0282">Flagellum</keyword>
<dbReference type="Proteomes" id="UP001228044">
    <property type="component" value="Unassembled WGS sequence"/>
</dbReference>
<evidence type="ECO:0000256" key="3">
    <source>
        <dbReference type="ARBA" id="ARBA00022475"/>
    </source>
</evidence>
<dbReference type="Pfam" id="PF13677">
    <property type="entry name" value="MotB_plug"/>
    <property type="match status" value="1"/>
</dbReference>
<feature type="compositionally biased region" description="Basic and acidic residues" evidence="8">
    <location>
        <begin position="117"/>
        <end position="128"/>
    </location>
</feature>
<keyword evidence="3" id="KW-1003">Cell membrane</keyword>
<keyword evidence="5 9" id="KW-1133">Transmembrane helix</keyword>
<dbReference type="InterPro" id="IPR006665">
    <property type="entry name" value="OmpA-like"/>
</dbReference>
<comment type="similarity">
    <text evidence="2">Belongs to the MotB family.</text>
</comment>
<dbReference type="InterPro" id="IPR025713">
    <property type="entry name" value="MotB-like_N_dom"/>
</dbReference>
<dbReference type="InterPro" id="IPR036737">
    <property type="entry name" value="OmpA-like_sf"/>
</dbReference>
<evidence type="ECO:0000256" key="9">
    <source>
        <dbReference type="SAM" id="Phobius"/>
    </source>
</evidence>
<evidence type="ECO:0000256" key="8">
    <source>
        <dbReference type="SAM" id="MobiDB-lite"/>
    </source>
</evidence>
<dbReference type="SUPFAM" id="SSF103088">
    <property type="entry name" value="OmpA-like"/>
    <property type="match status" value="1"/>
</dbReference>
<dbReference type="PANTHER" id="PTHR30329">
    <property type="entry name" value="STATOR ELEMENT OF FLAGELLAR MOTOR COMPLEX"/>
    <property type="match status" value="1"/>
</dbReference>
<organism evidence="11 12">
    <name type="scientific">Roseateles violae</name>
    <dbReference type="NCBI Taxonomy" id="3058042"/>
    <lineage>
        <taxon>Bacteria</taxon>
        <taxon>Pseudomonadati</taxon>
        <taxon>Pseudomonadota</taxon>
        <taxon>Betaproteobacteria</taxon>
        <taxon>Burkholderiales</taxon>
        <taxon>Sphaerotilaceae</taxon>
        <taxon>Roseateles</taxon>
    </lineage>
</organism>
<name>A0ABT8DTN5_9BURK</name>
<dbReference type="Gene3D" id="3.30.1330.60">
    <property type="entry name" value="OmpA-like domain"/>
    <property type="match status" value="1"/>
</dbReference>
<sequence>MPPKSDALHQTVVRRVSRRSEDEVHGGAWKVAFADFCLALLALFLVLWLLASRNSERMQVIMKSAGANLLEEGNGVTNSLASGSRGSMIERNPVPAYGEVQVRGKSKQSTNADTPDADPRLTKSRYETPGDMKELSRLIERVAAQTGLAANVAGIVTPQGLRLMLHDTESRGMFERGSAMPSERFKTLLRRLGPMFAQIENQMVIVGHTDALQYASAGAGGFSNSALSSHRAMAARMHLLEGGMPAASVLQVAGMAERAPMDAVNPNAAVNRRIELLILTSAQSRALAAMFGTPRESWPLVEGLEASLPAADAMRELRAKPANQAD</sequence>
<evidence type="ECO:0000256" key="6">
    <source>
        <dbReference type="ARBA" id="ARBA00023136"/>
    </source>
</evidence>
<dbReference type="InterPro" id="IPR050330">
    <property type="entry name" value="Bact_OuterMem_StrucFunc"/>
</dbReference>
<feature type="transmembrane region" description="Helical" evidence="9">
    <location>
        <begin position="31"/>
        <end position="51"/>
    </location>
</feature>
<dbReference type="Pfam" id="PF00691">
    <property type="entry name" value="OmpA"/>
    <property type="match status" value="1"/>
</dbReference>
<keyword evidence="4 9" id="KW-0812">Transmembrane</keyword>
<keyword evidence="12" id="KW-1185">Reference proteome</keyword>
<keyword evidence="11" id="KW-0966">Cell projection</keyword>
<reference evidence="11 12" key="1">
    <citation type="submission" date="2023-06" db="EMBL/GenBank/DDBJ databases">
        <title>Pelomonas sp. PFR6 16S ribosomal RNA gene Genome sequencing and assembly.</title>
        <authorList>
            <person name="Woo H."/>
        </authorList>
    </citation>
    <scope>NUCLEOTIDE SEQUENCE [LARGE SCALE GENOMIC DNA]</scope>
    <source>
        <strain evidence="11 12">PFR6</strain>
    </source>
</reference>
<dbReference type="RefSeq" id="WP_290359885.1">
    <property type="nucleotide sequence ID" value="NZ_JAUHHC010000004.1"/>
</dbReference>
<keyword evidence="6 7" id="KW-0472">Membrane</keyword>
<dbReference type="PANTHER" id="PTHR30329:SF21">
    <property type="entry name" value="LIPOPROTEIN YIAD-RELATED"/>
    <property type="match status" value="1"/>
</dbReference>
<evidence type="ECO:0000256" key="4">
    <source>
        <dbReference type="ARBA" id="ARBA00022692"/>
    </source>
</evidence>
<comment type="caution">
    <text evidence="11">The sequence shown here is derived from an EMBL/GenBank/DDBJ whole genome shotgun (WGS) entry which is preliminary data.</text>
</comment>
<evidence type="ECO:0000256" key="1">
    <source>
        <dbReference type="ARBA" id="ARBA00004162"/>
    </source>
</evidence>
<comment type="subcellular location">
    <subcellularLocation>
        <location evidence="1">Cell membrane</location>
        <topology evidence="1">Single-pass membrane protein</topology>
    </subcellularLocation>
</comment>
<proteinExistence type="inferred from homology"/>
<feature type="region of interest" description="Disordered" evidence="8">
    <location>
        <begin position="80"/>
        <end position="128"/>
    </location>
</feature>
<feature type="domain" description="OmpA-like" evidence="10">
    <location>
        <begin position="161"/>
        <end position="282"/>
    </location>
</feature>
<keyword evidence="11" id="KW-0969">Cilium</keyword>
<evidence type="ECO:0000256" key="5">
    <source>
        <dbReference type="ARBA" id="ARBA00022989"/>
    </source>
</evidence>
<accession>A0ABT8DTN5</accession>
<evidence type="ECO:0000256" key="2">
    <source>
        <dbReference type="ARBA" id="ARBA00008914"/>
    </source>
</evidence>
<evidence type="ECO:0000313" key="12">
    <source>
        <dbReference type="Proteomes" id="UP001228044"/>
    </source>
</evidence>
<evidence type="ECO:0000313" key="11">
    <source>
        <dbReference type="EMBL" id="MDN3921562.1"/>
    </source>
</evidence>
<evidence type="ECO:0000259" key="10">
    <source>
        <dbReference type="PROSITE" id="PS51123"/>
    </source>
</evidence>
<dbReference type="PROSITE" id="PS51123">
    <property type="entry name" value="OMPA_2"/>
    <property type="match status" value="1"/>
</dbReference>
<protein>
    <submittedName>
        <fullName evidence="11">Flagellar motor protein MotB</fullName>
    </submittedName>
</protein>
<evidence type="ECO:0000256" key="7">
    <source>
        <dbReference type="PROSITE-ProRule" id="PRU00473"/>
    </source>
</evidence>
<dbReference type="EMBL" id="JAUHHC010000004">
    <property type="protein sequence ID" value="MDN3921562.1"/>
    <property type="molecule type" value="Genomic_DNA"/>
</dbReference>
<gene>
    <name evidence="11" type="ORF">QWJ38_14810</name>
</gene>